<keyword evidence="1" id="KW-0812">Transmembrane</keyword>
<feature type="transmembrane region" description="Helical" evidence="1">
    <location>
        <begin position="12"/>
        <end position="32"/>
    </location>
</feature>
<keyword evidence="1" id="KW-1133">Transmembrane helix</keyword>
<evidence type="ECO:0000313" key="4">
    <source>
        <dbReference type="Proteomes" id="UP001058682"/>
    </source>
</evidence>
<gene>
    <name evidence="3" type="ORF">E4N74_00940</name>
    <name evidence="2" type="ORF">E4N76_01575</name>
</gene>
<evidence type="ECO:0000313" key="3">
    <source>
        <dbReference type="EMBL" id="UTY32734.1"/>
    </source>
</evidence>
<sequence length="205" mass="22865">MELKKNSIKVGAWLICFIGLTVLLNSCLFLAFSGKGVSEGEAGINGEQVKLKEMVNSDKECLVYGYLDVGGFHTYAQMDASKEPMFVLPKSFGGGVFCFPPMDKGLSFQLVEMNYSNWFTKTTTTFTPGLGKTGNITFTTKKTGLQFIGAYDFIINGSSASLSLYPRGEQSKYELKCLNKMKSKFKKTKWEALIDKRIQEIENEK</sequence>
<name>A0AAE9SKI3_9SPIR</name>
<dbReference type="RefSeq" id="WP_255805834.1">
    <property type="nucleotide sequence ID" value="NZ_CP038802.1"/>
</dbReference>
<dbReference type="EMBL" id="CP038804">
    <property type="protein sequence ID" value="UTY32734.1"/>
    <property type="molecule type" value="Genomic_DNA"/>
</dbReference>
<reference evidence="3" key="1">
    <citation type="submission" date="2019-04" db="EMBL/GenBank/DDBJ databases">
        <title>Whole genome sequencing of oral phylogroup 2 treponemes.</title>
        <authorList>
            <person name="Chan Y."/>
            <person name="Zeng H.H."/>
            <person name="Yu X.L."/>
            <person name="Leung W.K."/>
            <person name="Watt R.M."/>
        </authorList>
    </citation>
    <scope>NUCLEOTIDE SEQUENCE</scope>
    <source>
        <strain evidence="3">OMZ 835</strain>
        <strain evidence="2">OMZ 847</strain>
    </source>
</reference>
<evidence type="ECO:0000313" key="5">
    <source>
        <dbReference type="Proteomes" id="UP001059401"/>
    </source>
</evidence>
<proteinExistence type="predicted"/>
<dbReference type="Proteomes" id="UP001058682">
    <property type="component" value="Chromosome"/>
</dbReference>
<organism evidence="3 4">
    <name type="scientific">Treponema putidum</name>
    <dbReference type="NCBI Taxonomy" id="221027"/>
    <lineage>
        <taxon>Bacteria</taxon>
        <taxon>Pseudomonadati</taxon>
        <taxon>Spirochaetota</taxon>
        <taxon>Spirochaetia</taxon>
        <taxon>Spirochaetales</taxon>
        <taxon>Treponemataceae</taxon>
        <taxon>Treponema</taxon>
    </lineage>
</organism>
<protein>
    <submittedName>
        <fullName evidence="3">Uncharacterized protein</fullName>
    </submittedName>
</protein>
<accession>A0AAE9SKI3</accession>
<keyword evidence="5" id="KW-1185">Reference proteome</keyword>
<evidence type="ECO:0000313" key="2">
    <source>
        <dbReference type="EMBL" id="UTY27818.1"/>
    </source>
</evidence>
<dbReference type="AlphaFoldDB" id="A0AAE9SKI3"/>
<keyword evidence="1" id="KW-0472">Membrane</keyword>
<dbReference type="Proteomes" id="UP001059401">
    <property type="component" value="Chromosome"/>
</dbReference>
<evidence type="ECO:0000256" key="1">
    <source>
        <dbReference type="SAM" id="Phobius"/>
    </source>
</evidence>
<dbReference type="EMBL" id="CP038802">
    <property type="protein sequence ID" value="UTY27818.1"/>
    <property type="molecule type" value="Genomic_DNA"/>
</dbReference>